<feature type="transmembrane region" description="Helical" evidence="11">
    <location>
        <begin position="381"/>
        <end position="405"/>
    </location>
</feature>
<keyword evidence="7 11" id="KW-0915">Sodium</keyword>
<organism evidence="14">
    <name type="scientific">Candidatus Berkiella aquae</name>
    <dbReference type="NCBI Taxonomy" id="295108"/>
    <lineage>
        <taxon>Bacteria</taxon>
        <taxon>Pseudomonadati</taxon>
        <taxon>Pseudomonadota</taxon>
        <taxon>Gammaproteobacteria</taxon>
        <taxon>Candidatus Berkiellales</taxon>
        <taxon>Candidatus Berkiellaceae</taxon>
        <taxon>Candidatus Berkiella</taxon>
    </lineage>
</organism>
<reference evidence="14" key="1">
    <citation type="submission" date="2015-09" db="EMBL/GenBank/DDBJ databases">
        <title>Draft Genome Sequences of Two Novel Amoeba-resistant Intranuclear Bacteria, Candidatus Berkiella cookevillensis and Candidatus Berkiella aquae.</title>
        <authorList>
            <person name="Mehari Y.T."/>
            <person name="Arivett B.A."/>
            <person name="Farone A.L."/>
            <person name="Gunderson J.H."/>
            <person name="Farone M.B."/>
        </authorList>
    </citation>
    <scope>NUCLEOTIDE SEQUENCE [LARGE SCALE GENOMIC DNA]</scope>
    <source>
        <strain evidence="14">HT99</strain>
    </source>
</reference>
<feature type="transmembrane region" description="Helical" evidence="11">
    <location>
        <begin position="222"/>
        <end position="246"/>
    </location>
</feature>
<dbReference type="Proteomes" id="UP000051497">
    <property type="component" value="Unassembled WGS sequence"/>
</dbReference>
<name>A0A0Q9YKQ4_9GAMM</name>
<evidence type="ECO:0000256" key="9">
    <source>
        <dbReference type="ARBA" id="ARBA00023136"/>
    </source>
</evidence>
<dbReference type="Pfam" id="PF00999">
    <property type="entry name" value="Na_H_Exchanger"/>
    <property type="match status" value="1"/>
</dbReference>
<feature type="domain" description="Cation/H+ exchanger transmembrane" evidence="13">
    <location>
        <begin position="13"/>
        <end position="406"/>
    </location>
</feature>
<comment type="subcellular location">
    <subcellularLocation>
        <location evidence="11">Cell inner membrane</location>
        <topology evidence="11">Multi-pass membrane protein</topology>
    </subcellularLocation>
    <subcellularLocation>
        <location evidence="1">Cell membrane</location>
        <topology evidence="1">Multi-pass membrane protein</topology>
    </subcellularLocation>
</comment>
<dbReference type="InterPro" id="IPR006153">
    <property type="entry name" value="Cation/H_exchanger_TM"/>
</dbReference>
<dbReference type="GO" id="GO:0098719">
    <property type="term" value="P:sodium ion import across plasma membrane"/>
    <property type="evidence" value="ECO:0007669"/>
    <property type="project" value="TreeGrafter"/>
</dbReference>
<protein>
    <submittedName>
        <fullName evidence="15">Na+/H+ antiporter</fullName>
    </submittedName>
    <submittedName>
        <fullName evidence="14">Sodium, potassium, lithium and rubidium/H(+) antiporter</fullName>
    </submittedName>
</protein>
<evidence type="ECO:0000259" key="13">
    <source>
        <dbReference type="Pfam" id="PF00999"/>
    </source>
</evidence>
<evidence type="ECO:0000256" key="10">
    <source>
        <dbReference type="ARBA" id="ARBA00023201"/>
    </source>
</evidence>
<keyword evidence="9 11" id="KW-0472">Membrane</keyword>
<feature type="transmembrane region" description="Helical" evidence="11">
    <location>
        <begin position="181"/>
        <end position="201"/>
    </location>
</feature>
<evidence type="ECO:0000313" key="15">
    <source>
        <dbReference type="EMBL" id="MCS5712272.1"/>
    </source>
</evidence>
<dbReference type="GO" id="GO:0015385">
    <property type="term" value="F:sodium:proton antiporter activity"/>
    <property type="evidence" value="ECO:0007669"/>
    <property type="project" value="InterPro"/>
</dbReference>
<evidence type="ECO:0000256" key="5">
    <source>
        <dbReference type="ARBA" id="ARBA00022692"/>
    </source>
</evidence>
<evidence type="ECO:0000256" key="4">
    <source>
        <dbReference type="ARBA" id="ARBA00022475"/>
    </source>
</evidence>
<evidence type="ECO:0000256" key="7">
    <source>
        <dbReference type="ARBA" id="ARBA00023053"/>
    </source>
</evidence>
<dbReference type="GO" id="GO:0051453">
    <property type="term" value="P:regulation of intracellular pH"/>
    <property type="evidence" value="ECO:0007669"/>
    <property type="project" value="TreeGrafter"/>
</dbReference>
<evidence type="ECO:0000256" key="8">
    <source>
        <dbReference type="ARBA" id="ARBA00023065"/>
    </source>
</evidence>
<keyword evidence="3 11" id="KW-0050">Antiport</keyword>
<dbReference type="STRING" id="295108.HT99x_02611"/>
<feature type="transmembrane region" description="Helical" evidence="11">
    <location>
        <begin position="301"/>
        <end position="323"/>
    </location>
</feature>
<evidence type="ECO:0000256" key="12">
    <source>
        <dbReference type="SAM" id="Coils"/>
    </source>
</evidence>
<feature type="transmembrane region" description="Helical" evidence="11">
    <location>
        <begin position="28"/>
        <end position="46"/>
    </location>
</feature>
<dbReference type="OrthoDB" id="9774146at2"/>
<keyword evidence="8 11" id="KW-0406">Ion transport</keyword>
<sequence length="535" mass="60323">MAQIEIFIILLGIIAVVGLLSRKVTVPISLLLVIIGMLVSLVPFMPEVHLKSNMVLDIILPLLIYEMSAESSWREMKINLRPIISLSIGHVLFIAILVATLIHTLIPDIGWPLAFVLGAVVAPPDDVAIMAIAEKANIPQRILTILKSEAMLNDATALILFRFSLAALLTHEFSASSAFGTFLLIVLGETLYGLALGNFIGKLRLTVTDPRLQMLFSFLTPFLAYLPAERLGGCGVLATAVTGLVIGHRYFDKFLPEVRLVTHSVWTSISFGLQSILFLLVGLNLKYVIDRADDFFTHQKLLIYSIAVTLTVMIGRFIWTYGTTYLPRFFMPSLRKKDPYPPWQYPFVTSWAGMRGAISLAAAFAIPPLTNSFVGGNSRDLIILFTFAVICSTLLIQGLTLPWILKHLAIEQYRQQEQKQEEIVELKALKKMTQAAIKWLKEYEAIVKENQPLVASVQLHIEQYKMRKKQLSERLKALQDDQEHDDMTELTTSVHLAVKLIEVERKELSRLWHNNEISHATRNKLLQQLDHRSKY</sequence>
<keyword evidence="2 11" id="KW-0813">Transport</keyword>
<dbReference type="PANTHER" id="PTHR10110">
    <property type="entry name" value="SODIUM/HYDROGEN EXCHANGER"/>
    <property type="match status" value="1"/>
</dbReference>
<dbReference type="InterPro" id="IPR004705">
    <property type="entry name" value="Cation/H_exchanger_CPA1_bac"/>
</dbReference>
<comment type="caution">
    <text evidence="11">Lacks conserved residue(s) required for the propagation of feature annotation.</text>
</comment>
<dbReference type="Gene3D" id="6.10.140.1330">
    <property type="match status" value="1"/>
</dbReference>
<dbReference type="GO" id="GO:0015386">
    <property type="term" value="F:potassium:proton antiporter activity"/>
    <property type="evidence" value="ECO:0007669"/>
    <property type="project" value="TreeGrafter"/>
</dbReference>
<proteinExistence type="inferred from homology"/>
<comment type="similarity">
    <text evidence="11">Belongs to the monovalent cation:proton antiporter 1 (CPA1) transporter (TC 2.A.36) family.</text>
</comment>
<dbReference type="PANTHER" id="PTHR10110:SF86">
    <property type="entry name" value="SODIUM_HYDROGEN EXCHANGER 7"/>
    <property type="match status" value="1"/>
</dbReference>
<dbReference type="GO" id="GO:0005886">
    <property type="term" value="C:plasma membrane"/>
    <property type="evidence" value="ECO:0007669"/>
    <property type="project" value="UniProtKB-SubCell"/>
</dbReference>
<reference evidence="15" key="2">
    <citation type="journal article" date="2016" name="Genome Announc.">
        <title>Draft Genome Sequences of Two Novel Amoeba-Resistant Intranuclear Bacteria, 'Candidatus Berkiella cookevillensis' and 'Candidatus Berkiella aquae'.</title>
        <authorList>
            <person name="Mehari Y.T."/>
            <person name="Arivett B.A."/>
            <person name="Farone A.L."/>
            <person name="Gunderson J.H."/>
            <person name="Farone M.B."/>
        </authorList>
    </citation>
    <scope>NUCLEOTIDE SEQUENCE</scope>
    <source>
        <strain evidence="15">HT99</strain>
    </source>
</reference>
<comment type="function">
    <text evidence="11">Na(+)/H(+) antiporter that extrudes sodium in exchange for external protons.</text>
</comment>
<evidence type="ECO:0000256" key="11">
    <source>
        <dbReference type="RuleBase" id="RU366002"/>
    </source>
</evidence>
<accession>A0A0Q9YKQ4</accession>
<keyword evidence="6 11" id="KW-1133">Transmembrane helix</keyword>
<keyword evidence="10 11" id="KW-0739">Sodium transport</keyword>
<feature type="transmembrane region" description="Helical" evidence="11">
    <location>
        <begin position="80"/>
        <end position="103"/>
    </location>
</feature>
<dbReference type="RefSeq" id="WP_075067211.1">
    <property type="nucleotide sequence ID" value="NZ_LKAJ02000001.1"/>
</dbReference>
<evidence type="ECO:0000313" key="14">
    <source>
        <dbReference type="EMBL" id="KRG20361.1"/>
    </source>
</evidence>
<evidence type="ECO:0000256" key="6">
    <source>
        <dbReference type="ARBA" id="ARBA00022989"/>
    </source>
</evidence>
<dbReference type="EMBL" id="LKAJ02000001">
    <property type="protein sequence ID" value="MCS5712272.1"/>
    <property type="molecule type" value="Genomic_DNA"/>
</dbReference>
<evidence type="ECO:0000256" key="1">
    <source>
        <dbReference type="ARBA" id="ARBA00004651"/>
    </source>
</evidence>
<dbReference type="EMBL" id="LKAJ01000013">
    <property type="protein sequence ID" value="KRG20361.1"/>
    <property type="molecule type" value="Genomic_DNA"/>
</dbReference>
<evidence type="ECO:0000256" key="3">
    <source>
        <dbReference type="ARBA" id="ARBA00022449"/>
    </source>
</evidence>
<evidence type="ECO:0000313" key="16">
    <source>
        <dbReference type="Proteomes" id="UP000051497"/>
    </source>
</evidence>
<comment type="caution">
    <text evidence="14">The sequence shown here is derived from an EMBL/GenBank/DDBJ whole genome shotgun (WGS) entry which is preliminary data.</text>
</comment>
<feature type="transmembrane region" description="Helical" evidence="11">
    <location>
        <begin position="6"/>
        <end position="21"/>
    </location>
</feature>
<dbReference type="InterPro" id="IPR018422">
    <property type="entry name" value="Cation/H_exchanger_CPA1"/>
</dbReference>
<keyword evidence="12" id="KW-0175">Coiled coil</keyword>
<keyword evidence="4" id="KW-1003">Cell membrane</keyword>
<keyword evidence="16" id="KW-1185">Reference proteome</keyword>
<evidence type="ECO:0000256" key="2">
    <source>
        <dbReference type="ARBA" id="ARBA00022448"/>
    </source>
</evidence>
<feature type="coiled-coil region" evidence="12">
    <location>
        <begin position="454"/>
        <end position="481"/>
    </location>
</feature>
<feature type="transmembrane region" description="Helical" evidence="11">
    <location>
        <begin position="266"/>
        <end position="289"/>
    </location>
</feature>
<reference evidence="15" key="3">
    <citation type="submission" date="2021-06" db="EMBL/GenBank/DDBJ databases">
        <title>Genomic Description and Analysis of Intracellular Bacteria, Candidatus Berkiella cookevillensis and Candidatus Berkiella aquae.</title>
        <authorList>
            <person name="Kidane D.T."/>
            <person name="Mehari Y.T."/>
            <person name="Rice F.C."/>
            <person name="Arivett B.A."/>
            <person name="Farone A.L."/>
            <person name="Berk S.G."/>
            <person name="Farone M.B."/>
        </authorList>
    </citation>
    <scope>NUCLEOTIDE SEQUENCE</scope>
    <source>
        <strain evidence="15">HT99</strain>
    </source>
</reference>
<keyword evidence="5 11" id="KW-0812">Transmembrane</keyword>
<dbReference type="NCBIfam" id="TIGR00831">
    <property type="entry name" value="a_cpa1"/>
    <property type="match status" value="1"/>
</dbReference>
<gene>
    <name evidence="14" type="primary">nhaK</name>
    <name evidence="15" type="ORF">HT99x_012590</name>
    <name evidence="14" type="ORF">HT99x_02611</name>
</gene>
<feature type="transmembrane region" description="Helical" evidence="11">
    <location>
        <begin position="343"/>
        <end position="369"/>
    </location>
</feature>
<dbReference type="AlphaFoldDB" id="A0A0Q9YKQ4"/>
<keyword evidence="11" id="KW-0997">Cell inner membrane</keyword>
<feature type="transmembrane region" description="Helical" evidence="11">
    <location>
        <begin position="52"/>
        <end position="68"/>
    </location>
</feature>